<name>A0ABU2ZT76_9ALTE</name>
<keyword evidence="1" id="KW-0732">Signal</keyword>
<keyword evidence="3" id="KW-1185">Reference proteome</keyword>
<feature type="signal peptide" evidence="1">
    <location>
        <begin position="1"/>
        <end position="26"/>
    </location>
</feature>
<dbReference type="Proteomes" id="UP001253545">
    <property type="component" value="Unassembled WGS sequence"/>
</dbReference>
<dbReference type="PROSITE" id="PS51257">
    <property type="entry name" value="PROKAR_LIPOPROTEIN"/>
    <property type="match status" value="1"/>
</dbReference>
<feature type="chain" id="PRO_5046749075" evidence="1">
    <location>
        <begin position="27"/>
        <end position="303"/>
    </location>
</feature>
<accession>A0ABU2ZT76</accession>
<evidence type="ECO:0000256" key="1">
    <source>
        <dbReference type="SAM" id="SignalP"/>
    </source>
</evidence>
<evidence type="ECO:0000313" key="3">
    <source>
        <dbReference type="Proteomes" id="UP001253545"/>
    </source>
</evidence>
<dbReference type="InterPro" id="IPR032342">
    <property type="entry name" value="DUF4861"/>
</dbReference>
<evidence type="ECO:0000313" key="2">
    <source>
        <dbReference type="EMBL" id="MDT0594622.1"/>
    </source>
</evidence>
<dbReference type="EMBL" id="JAVRHX010000001">
    <property type="protein sequence ID" value="MDT0594622.1"/>
    <property type="molecule type" value="Genomic_DNA"/>
</dbReference>
<organism evidence="2 3">
    <name type="scientific">Glaciecola petra</name>
    <dbReference type="NCBI Taxonomy" id="3075602"/>
    <lineage>
        <taxon>Bacteria</taxon>
        <taxon>Pseudomonadati</taxon>
        <taxon>Pseudomonadota</taxon>
        <taxon>Gammaproteobacteria</taxon>
        <taxon>Alteromonadales</taxon>
        <taxon>Alteromonadaceae</taxon>
        <taxon>Glaciecola</taxon>
    </lineage>
</organism>
<gene>
    <name evidence="2" type="ORF">RM552_07205</name>
</gene>
<protein>
    <submittedName>
        <fullName evidence="2">DUF4861 family protein</fullName>
    </submittedName>
</protein>
<proteinExistence type="predicted"/>
<dbReference type="Pfam" id="PF16153">
    <property type="entry name" value="DUF4861"/>
    <property type="match status" value="1"/>
</dbReference>
<sequence length="303" mass="34010">MNKNAPFQIKATMILLISMIILTACSKDNTPIDTDFDKAKVKEAVAYGRFVPERNDDFAWENDKVAFRVYGPAAPLKGHSSGVDAWFKRVEYSIIDKWYKNHLSGISYHTDHGEGYDPYHTGISRGVGATAIWVDNKPYAAHSFKRYTIHESGGNKVSFTLEYEWYTPLGIVKELKTITLPLGSQLFSVDSVFTLDGEPAILPIAIGVTSHDEKAQVYSNKETGRISTWEVIHDYGVGTGAIMEPSLIDDIQHITSDIKDESHIWIFTTTDANGKLSYKAGFAWEHANEITSNEQWVAYLDNF</sequence>
<reference evidence="2 3" key="1">
    <citation type="submission" date="2023-09" db="EMBL/GenBank/DDBJ databases">
        <authorList>
            <person name="Rey-Velasco X."/>
        </authorList>
    </citation>
    <scope>NUCLEOTIDE SEQUENCE [LARGE SCALE GENOMIC DNA]</scope>
    <source>
        <strain evidence="2 3">P117</strain>
    </source>
</reference>
<dbReference type="RefSeq" id="WP_311368087.1">
    <property type="nucleotide sequence ID" value="NZ_JAVRHX010000001.1"/>
</dbReference>
<comment type="caution">
    <text evidence="2">The sequence shown here is derived from an EMBL/GenBank/DDBJ whole genome shotgun (WGS) entry which is preliminary data.</text>
</comment>